<protein>
    <recommendedName>
        <fullName evidence="10">General transcription factor 3C polypeptide 5</fullName>
    </recommendedName>
</protein>
<dbReference type="PANTHER" id="PTHR13230:SF5">
    <property type="entry name" value="GENERAL TRANSCRIPTION FACTOR 3C POLYPEPTIDE 5"/>
    <property type="match status" value="1"/>
</dbReference>
<evidence type="ECO:0000313" key="8">
    <source>
        <dbReference type="EMBL" id="KAK5646522.1"/>
    </source>
</evidence>
<feature type="region of interest" description="Disordered" evidence="5">
    <location>
        <begin position="501"/>
        <end position="520"/>
    </location>
</feature>
<feature type="region of interest" description="Disordered" evidence="5">
    <location>
        <begin position="596"/>
        <end position="623"/>
    </location>
</feature>
<keyword evidence="9" id="KW-1185">Reference proteome</keyword>
<dbReference type="Proteomes" id="UP001329430">
    <property type="component" value="Chromosome 3"/>
</dbReference>
<dbReference type="AlphaFoldDB" id="A0AAN7ZL28"/>
<feature type="compositionally biased region" description="Basic and acidic residues" evidence="5">
    <location>
        <begin position="501"/>
        <end position="515"/>
    </location>
</feature>
<keyword evidence="3" id="KW-0804">Transcription</keyword>
<reference evidence="8 9" key="1">
    <citation type="journal article" date="2024" name="Insects">
        <title>An Improved Chromosome-Level Genome Assembly of the Firefly Pyrocoelia pectoralis.</title>
        <authorList>
            <person name="Fu X."/>
            <person name="Meyer-Rochow V.B."/>
            <person name="Ballantyne L."/>
            <person name="Zhu X."/>
        </authorList>
    </citation>
    <scope>NUCLEOTIDE SEQUENCE [LARGE SCALE GENOMIC DNA]</scope>
    <source>
        <strain evidence="8">XCY_ONT2</strain>
    </source>
</reference>
<comment type="subcellular location">
    <subcellularLocation>
        <location evidence="1">Nucleus</location>
    </subcellularLocation>
</comment>
<feature type="region of interest" description="Disordered" evidence="5">
    <location>
        <begin position="538"/>
        <end position="557"/>
    </location>
</feature>
<dbReference type="GO" id="GO:0001002">
    <property type="term" value="F:RNA polymerase III type 1 promoter sequence-specific DNA binding"/>
    <property type="evidence" value="ECO:0007669"/>
    <property type="project" value="TreeGrafter"/>
</dbReference>
<dbReference type="Pfam" id="PF17682">
    <property type="entry name" value="Tau95_N"/>
    <property type="match status" value="1"/>
</dbReference>
<proteinExistence type="predicted"/>
<dbReference type="EMBL" id="JAVRBK010000003">
    <property type="protein sequence ID" value="KAK5646522.1"/>
    <property type="molecule type" value="Genomic_DNA"/>
</dbReference>
<evidence type="ECO:0000259" key="7">
    <source>
        <dbReference type="Pfam" id="PF17682"/>
    </source>
</evidence>
<keyword evidence="4" id="KW-0539">Nucleus</keyword>
<dbReference type="InterPro" id="IPR041499">
    <property type="entry name" value="Tfc1/Sfc1_N"/>
</dbReference>
<evidence type="ECO:0000256" key="4">
    <source>
        <dbReference type="ARBA" id="ARBA00023242"/>
    </source>
</evidence>
<dbReference type="GO" id="GO:0001003">
    <property type="term" value="F:RNA polymerase III type 2 promoter sequence-specific DNA binding"/>
    <property type="evidence" value="ECO:0007669"/>
    <property type="project" value="TreeGrafter"/>
</dbReference>
<dbReference type="InterPro" id="IPR042536">
    <property type="entry name" value="TFIIIC_tauA_Sfc1"/>
</dbReference>
<evidence type="ECO:0008006" key="10">
    <source>
        <dbReference type="Google" id="ProtNLM"/>
    </source>
</evidence>
<evidence type="ECO:0000256" key="1">
    <source>
        <dbReference type="ARBA" id="ARBA00004123"/>
    </source>
</evidence>
<dbReference type="InterPro" id="IPR040454">
    <property type="entry name" value="TF_IIIC_Tfc1/Sfc1"/>
</dbReference>
<dbReference type="InterPro" id="IPR019136">
    <property type="entry name" value="TF_IIIC_su-5_HTH"/>
</dbReference>
<dbReference type="GO" id="GO:0005634">
    <property type="term" value="C:nucleus"/>
    <property type="evidence" value="ECO:0007669"/>
    <property type="project" value="UniProtKB-SubCell"/>
</dbReference>
<dbReference type="GO" id="GO:0000127">
    <property type="term" value="C:transcription factor TFIIIC complex"/>
    <property type="evidence" value="ECO:0007669"/>
    <property type="project" value="InterPro"/>
</dbReference>
<evidence type="ECO:0000313" key="9">
    <source>
        <dbReference type="Proteomes" id="UP001329430"/>
    </source>
</evidence>
<dbReference type="Gene3D" id="3.30.200.160">
    <property type="entry name" value="TFIIIC, subcomplex tauA, subunit Sfc1, barrel domain"/>
    <property type="match status" value="1"/>
</dbReference>
<sequence length="643" mass="74080">MSTEKEKETEHPPSENSTKYIFLNKRTVHNTTNIADISQKLLCIEYPGSVDNVNKMIQSLGGMHNIEMAVGNFNRRLELKFRPDDLFCKPCWGDKDFNCCLLVKITLRKPVNNEPTSSNTVDINQATYSYKPIGVIPMTFKFNRLCDFQYLPLIPREDEKESAESSCYNIYEDIIPSKLPAMKWFESEESKTMPFFFPPPLFAKFNNSKDNKLFYERYKYYEKVLPEFAQRLKKEADNKKQEPKNLIGGRNRTFRRANSIFVNLNAKNVNVPNGPTQDALYTIKKRGLLCDTGPMDVIKKLFEKRPIWSKSALLHKSGIRSDRLKLVLPGVAYYCPTGPWRIMWCKFGYNPTLDPNSRIYQTFDFRIRASGGLKVKVQAKRSYSSNILQYKAGPITTSKFSLKDCSSENVTVKPTVDESFYILKPGILPAARQMFYQYCDLELPEIQDMISRLPKITTDMKYHPKNGWLPNGFHEHCREISNSYVTDYVKTLLVTEKKEMDVEKEKNLNDGEQNKSIHTGKPDITILGATIVIDDDDDKEKNTKKQDATDSEDELMDFEGDELDCDIIDSDEAEEDANEELEEEEVIDMKAVEEINQIIGNMDESESHSQNDDDDKESDDEFDPELVKLYRKLILSNVDGSSN</sequence>
<evidence type="ECO:0000259" key="6">
    <source>
        <dbReference type="Pfam" id="PF09734"/>
    </source>
</evidence>
<dbReference type="Pfam" id="PF09734">
    <property type="entry name" value="Tau95"/>
    <property type="match status" value="1"/>
</dbReference>
<evidence type="ECO:0000256" key="5">
    <source>
        <dbReference type="SAM" id="MobiDB-lite"/>
    </source>
</evidence>
<evidence type="ECO:0000256" key="3">
    <source>
        <dbReference type="ARBA" id="ARBA00023163"/>
    </source>
</evidence>
<organism evidence="8 9">
    <name type="scientific">Pyrocoelia pectoralis</name>
    <dbReference type="NCBI Taxonomy" id="417401"/>
    <lineage>
        <taxon>Eukaryota</taxon>
        <taxon>Metazoa</taxon>
        <taxon>Ecdysozoa</taxon>
        <taxon>Arthropoda</taxon>
        <taxon>Hexapoda</taxon>
        <taxon>Insecta</taxon>
        <taxon>Pterygota</taxon>
        <taxon>Neoptera</taxon>
        <taxon>Endopterygota</taxon>
        <taxon>Coleoptera</taxon>
        <taxon>Polyphaga</taxon>
        <taxon>Elateriformia</taxon>
        <taxon>Elateroidea</taxon>
        <taxon>Lampyridae</taxon>
        <taxon>Lampyrinae</taxon>
        <taxon>Pyrocoelia</taxon>
    </lineage>
</organism>
<name>A0AAN7ZL28_9COLE</name>
<feature type="compositionally biased region" description="Acidic residues" evidence="5">
    <location>
        <begin position="612"/>
        <end position="623"/>
    </location>
</feature>
<dbReference type="PANTHER" id="PTHR13230">
    <property type="entry name" value="GENERAL TRANSCRIPTION FACTOR IIIC, POLYPEPTIDE 5"/>
    <property type="match status" value="1"/>
</dbReference>
<keyword evidence="2" id="KW-0238">DNA-binding</keyword>
<feature type="domain" description="Transcription factor IIIC subunit Tfc1/Sfc1 triple barrel" evidence="7">
    <location>
        <begin position="43"/>
        <end position="151"/>
    </location>
</feature>
<evidence type="ECO:0000256" key="2">
    <source>
        <dbReference type="ARBA" id="ARBA00023125"/>
    </source>
</evidence>
<feature type="domain" description="Transcription factor IIIC subunit 5 HTH" evidence="6">
    <location>
        <begin position="197"/>
        <end position="366"/>
    </location>
</feature>
<comment type="caution">
    <text evidence="8">The sequence shown here is derived from an EMBL/GenBank/DDBJ whole genome shotgun (WGS) entry which is preliminary data.</text>
</comment>
<accession>A0AAN7ZL28</accession>
<gene>
    <name evidence="8" type="ORF">RI129_004986</name>
</gene>
<feature type="compositionally biased region" description="Basic and acidic residues" evidence="5">
    <location>
        <begin position="539"/>
        <end position="548"/>
    </location>
</feature>
<dbReference type="GO" id="GO:0006384">
    <property type="term" value="P:transcription initiation at RNA polymerase III promoter"/>
    <property type="evidence" value="ECO:0007669"/>
    <property type="project" value="InterPro"/>
</dbReference>